<keyword evidence="3" id="KW-0472">Membrane</keyword>
<keyword evidence="3" id="KW-0812">Transmembrane</keyword>
<dbReference type="EMBL" id="ML769410">
    <property type="protein sequence ID" value="KAE9405283.1"/>
    <property type="molecule type" value="Genomic_DNA"/>
</dbReference>
<proteinExistence type="predicted"/>
<dbReference type="InterPro" id="IPR020846">
    <property type="entry name" value="MFS_dom"/>
</dbReference>
<feature type="region of interest" description="Disordered" evidence="2">
    <location>
        <begin position="485"/>
        <end position="529"/>
    </location>
</feature>
<dbReference type="InterPro" id="IPR036259">
    <property type="entry name" value="MFS_trans_sf"/>
</dbReference>
<gene>
    <name evidence="5" type="ORF">BT96DRAFT_963938</name>
</gene>
<feature type="transmembrane region" description="Helical" evidence="3">
    <location>
        <begin position="411"/>
        <end position="430"/>
    </location>
</feature>
<keyword evidence="3" id="KW-1133">Transmembrane helix</keyword>
<dbReference type="Gene3D" id="1.20.1250.20">
    <property type="entry name" value="MFS general substrate transporter like domains"/>
    <property type="match status" value="1"/>
</dbReference>
<accession>A0A6A4I5U6</accession>
<dbReference type="PANTHER" id="PTHR42910:SF1">
    <property type="entry name" value="MAJOR FACILITATOR SUPERFAMILY (MFS) PROFILE DOMAIN-CONTAINING PROTEIN"/>
    <property type="match status" value="1"/>
</dbReference>
<dbReference type="Pfam" id="PF07690">
    <property type="entry name" value="MFS_1"/>
    <property type="match status" value="1"/>
</dbReference>
<name>A0A6A4I5U6_9AGAR</name>
<feature type="compositionally biased region" description="Basic and acidic residues" evidence="2">
    <location>
        <begin position="517"/>
        <end position="529"/>
    </location>
</feature>
<dbReference type="PANTHER" id="PTHR42910">
    <property type="entry name" value="TRANSPORTER SCO4007-RELATED"/>
    <property type="match status" value="1"/>
</dbReference>
<feature type="transmembrane region" description="Helical" evidence="3">
    <location>
        <begin position="147"/>
        <end position="164"/>
    </location>
</feature>
<feature type="transmembrane region" description="Helical" evidence="3">
    <location>
        <begin position="75"/>
        <end position="97"/>
    </location>
</feature>
<dbReference type="AlphaFoldDB" id="A0A6A4I5U6"/>
<dbReference type="SUPFAM" id="SSF103473">
    <property type="entry name" value="MFS general substrate transporter"/>
    <property type="match status" value="1"/>
</dbReference>
<feature type="region of interest" description="Disordered" evidence="2">
    <location>
        <begin position="1"/>
        <end position="52"/>
    </location>
</feature>
<feature type="transmembrane region" description="Helical" evidence="3">
    <location>
        <begin position="117"/>
        <end position="135"/>
    </location>
</feature>
<feature type="transmembrane region" description="Helical" evidence="3">
    <location>
        <begin position="235"/>
        <end position="254"/>
    </location>
</feature>
<comment type="subcellular location">
    <subcellularLocation>
        <location evidence="1">Membrane</location>
        <topology evidence="1">Multi-pass membrane protein</topology>
    </subcellularLocation>
</comment>
<keyword evidence="6" id="KW-1185">Reference proteome</keyword>
<feature type="transmembrane region" description="Helical" evidence="3">
    <location>
        <begin position="315"/>
        <end position="338"/>
    </location>
</feature>
<dbReference type="OrthoDB" id="2105912at2759"/>
<dbReference type="PROSITE" id="PS50850">
    <property type="entry name" value="MFS"/>
    <property type="match status" value="1"/>
</dbReference>
<feature type="transmembrane region" description="Helical" evidence="3">
    <location>
        <begin position="436"/>
        <end position="457"/>
    </location>
</feature>
<feature type="transmembrane region" description="Helical" evidence="3">
    <location>
        <begin position="204"/>
        <end position="223"/>
    </location>
</feature>
<evidence type="ECO:0000256" key="3">
    <source>
        <dbReference type="SAM" id="Phobius"/>
    </source>
</evidence>
<protein>
    <submittedName>
        <fullName evidence="5">MFS general substrate transporter</fullName>
    </submittedName>
</protein>
<sequence length="529" mass="57461">MADHDAQQMESDSIGEKTLEATPAEAGATAASGSGNETPMSDQEVQKPSKHWPTTDFGFIPIPRRLQYHPDNPPFHFGLVLNISFGFASTFIVANLYYCQPILVELANSFDVSYDEISRVPTLVQVGYAAGLLLISPLGDLLRRRQILLVIVFLSTVLTIPLAITNSLSVFLAFSLLVGFVSVTPQILLPLAADLAPAHKRASALSVVFAGLLFGVLIARVLAGIIAEFTSWRVVYYLSIGLQTAVLFLTYALCPDFPAKNQGTGMTYQKILWTMGKYAVTEPVLIQACLVNLGSSASFSSFWRFFLRRVHAHIFLPRLVIGLFGLIGMFGVAIGPFVGKLIDRLPSYYASLVGCIALIVFQVVQVIGNGISIAAVIIAVIGLDVFRQMLQTSLASNIFSIAPEARARLNAVYILTLFLGQVMGTSAGTYVFNRYGWRACALMTLGFSVWQIVILLMRGPGLDPPGTPVMKKRWIGWDGLRLERKGSKEKEGKAESKKPENGGDPEKGVADNANGESKSHGDGPEEKKI</sequence>
<evidence type="ECO:0000256" key="2">
    <source>
        <dbReference type="SAM" id="MobiDB-lite"/>
    </source>
</evidence>
<dbReference type="GO" id="GO:0022857">
    <property type="term" value="F:transmembrane transporter activity"/>
    <property type="evidence" value="ECO:0007669"/>
    <property type="project" value="InterPro"/>
</dbReference>
<evidence type="ECO:0000313" key="6">
    <source>
        <dbReference type="Proteomes" id="UP000799118"/>
    </source>
</evidence>
<evidence type="ECO:0000256" key="1">
    <source>
        <dbReference type="ARBA" id="ARBA00004141"/>
    </source>
</evidence>
<evidence type="ECO:0000259" key="4">
    <source>
        <dbReference type="PROSITE" id="PS50850"/>
    </source>
</evidence>
<organism evidence="5 6">
    <name type="scientific">Gymnopus androsaceus JB14</name>
    <dbReference type="NCBI Taxonomy" id="1447944"/>
    <lineage>
        <taxon>Eukaryota</taxon>
        <taxon>Fungi</taxon>
        <taxon>Dikarya</taxon>
        <taxon>Basidiomycota</taxon>
        <taxon>Agaricomycotina</taxon>
        <taxon>Agaricomycetes</taxon>
        <taxon>Agaricomycetidae</taxon>
        <taxon>Agaricales</taxon>
        <taxon>Marasmiineae</taxon>
        <taxon>Omphalotaceae</taxon>
        <taxon>Gymnopus</taxon>
    </lineage>
</organism>
<reference evidence="5" key="1">
    <citation type="journal article" date="2019" name="Environ. Microbiol.">
        <title>Fungal ecological strategies reflected in gene transcription - a case study of two litter decomposers.</title>
        <authorList>
            <person name="Barbi F."/>
            <person name="Kohler A."/>
            <person name="Barry K."/>
            <person name="Baskaran P."/>
            <person name="Daum C."/>
            <person name="Fauchery L."/>
            <person name="Ihrmark K."/>
            <person name="Kuo A."/>
            <person name="LaButti K."/>
            <person name="Lipzen A."/>
            <person name="Morin E."/>
            <person name="Grigoriev I.V."/>
            <person name="Henrissat B."/>
            <person name="Lindahl B."/>
            <person name="Martin F."/>
        </authorList>
    </citation>
    <scope>NUCLEOTIDE SEQUENCE</scope>
    <source>
        <strain evidence="5">JB14</strain>
    </source>
</reference>
<feature type="compositionally biased region" description="Low complexity" evidence="2">
    <location>
        <begin position="20"/>
        <end position="38"/>
    </location>
</feature>
<dbReference type="InterPro" id="IPR011701">
    <property type="entry name" value="MFS"/>
</dbReference>
<feature type="domain" description="Major facilitator superfamily (MFS) profile" evidence="4">
    <location>
        <begin position="79"/>
        <end position="463"/>
    </location>
</feature>
<evidence type="ECO:0000313" key="5">
    <source>
        <dbReference type="EMBL" id="KAE9405283.1"/>
    </source>
</evidence>
<dbReference type="GO" id="GO:0016020">
    <property type="term" value="C:membrane"/>
    <property type="evidence" value="ECO:0007669"/>
    <property type="project" value="UniProtKB-SubCell"/>
</dbReference>
<feature type="transmembrane region" description="Helical" evidence="3">
    <location>
        <begin position="170"/>
        <end position="192"/>
    </location>
</feature>
<dbReference type="Proteomes" id="UP000799118">
    <property type="component" value="Unassembled WGS sequence"/>
</dbReference>
<dbReference type="CDD" id="cd17324">
    <property type="entry name" value="MFS_NepI_like"/>
    <property type="match status" value="1"/>
</dbReference>
<feature type="compositionally biased region" description="Basic and acidic residues" evidence="2">
    <location>
        <begin position="485"/>
        <end position="509"/>
    </location>
</feature>